<dbReference type="EMBL" id="PFAS01000068">
    <property type="protein sequence ID" value="PIT93539.1"/>
    <property type="molecule type" value="Genomic_DNA"/>
</dbReference>
<dbReference type="Proteomes" id="UP000229335">
    <property type="component" value="Unassembled WGS sequence"/>
</dbReference>
<accession>A0A2M6WL81</accession>
<dbReference type="Gene3D" id="3.40.50.450">
    <property type="match status" value="1"/>
</dbReference>
<organism evidence="1 2">
    <name type="scientific">Candidatus Falkowbacteria bacterium CG10_big_fil_rev_8_21_14_0_10_43_11</name>
    <dbReference type="NCBI Taxonomy" id="1974568"/>
    <lineage>
        <taxon>Bacteria</taxon>
        <taxon>Candidatus Falkowiibacteriota</taxon>
    </lineage>
</organism>
<evidence type="ECO:0000313" key="2">
    <source>
        <dbReference type="Proteomes" id="UP000229335"/>
    </source>
</evidence>
<name>A0A2M6WL81_9BACT</name>
<evidence type="ECO:0008006" key="3">
    <source>
        <dbReference type="Google" id="ProtNLM"/>
    </source>
</evidence>
<gene>
    <name evidence="1" type="ORF">COU00_03825</name>
</gene>
<proteinExistence type="predicted"/>
<dbReference type="AlphaFoldDB" id="A0A2M6WL81"/>
<sequence>MKTKYDVYISYKISGNGSGELDQESKENVFPVVLAIGEMIEKLGLNPFIPHKFDEKYPAKNLIAEIYPRDIAILRQCRCMVVFHNNDASDGRGIEAQFCVQQNIPIILIAKDLTKVSPMLAGIPAIRREIIFTSTTEILPVVQEAVQSLIRPPLATAIIAL</sequence>
<reference evidence="2" key="1">
    <citation type="submission" date="2017-09" db="EMBL/GenBank/DDBJ databases">
        <title>Depth-based differentiation of microbial function through sediment-hosted aquifers and enrichment of novel symbionts in the deep terrestrial subsurface.</title>
        <authorList>
            <person name="Probst A.J."/>
            <person name="Ladd B."/>
            <person name="Jarett J.K."/>
            <person name="Geller-Mcgrath D.E."/>
            <person name="Sieber C.M.K."/>
            <person name="Emerson J.B."/>
            <person name="Anantharaman K."/>
            <person name="Thomas B.C."/>
            <person name="Malmstrom R."/>
            <person name="Stieglmeier M."/>
            <person name="Klingl A."/>
            <person name="Woyke T."/>
            <person name="Ryan C.M."/>
            <person name="Banfield J.F."/>
        </authorList>
    </citation>
    <scope>NUCLEOTIDE SEQUENCE [LARGE SCALE GENOMIC DNA]</scope>
</reference>
<evidence type="ECO:0000313" key="1">
    <source>
        <dbReference type="EMBL" id="PIT93539.1"/>
    </source>
</evidence>
<dbReference type="SUPFAM" id="SSF52309">
    <property type="entry name" value="N-(deoxy)ribosyltransferase-like"/>
    <property type="match status" value="1"/>
</dbReference>
<comment type="caution">
    <text evidence="1">The sequence shown here is derived from an EMBL/GenBank/DDBJ whole genome shotgun (WGS) entry which is preliminary data.</text>
</comment>
<protein>
    <recommendedName>
        <fullName evidence="3">Nucleoside 2-deoxyribosyltransferase</fullName>
    </recommendedName>
</protein>